<feature type="region of interest" description="Disordered" evidence="1">
    <location>
        <begin position="44"/>
        <end position="82"/>
    </location>
</feature>
<proteinExistence type="predicted"/>
<dbReference type="Proteomes" id="UP000254647">
    <property type="component" value="Unassembled WGS sequence"/>
</dbReference>
<dbReference type="AlphaFoldDB" id="A0A376D5Y0"/>
<accession>A0A376D5Y0</accession>
<evidence type="ECO:0000256" key="1">
    <source>
        <dbReference type="SAM" id="MobiDB-lite"/>
    </source>
</evidence>
<protein>
    <submittedName>
        <fullName evidence="2">Uncharacterized protein</fullName>
    </submittedName>
</protein>
<name>A0A376D5Y0_ECOLX</name>
<organism evidence="2 3">
    <name type="scientific">Escherichia coli</name>
    <dbReference type="NCBI Taxonomy" id="562"/>
    <lineage>
        <taxon>Bacteria</taxon>
        <taxon>Pseudomonadati</taxon>
        <taxon>Pseudomonadota</taxon>
        <taxon>Gammaproteobacteria</taxon>
        <taxon>Enterobacterales</taxon>
        <taxon>Enterobacteriaceae</taxon>
        <taxon>Escherichia</taxon>
    </lineage>
</organism>
<evidence type="ECO:0000313" key="2">
    <source>
        <dbReference type="EMBL" id="STC83084.1"/>
    </source>
</evidence>
<reference evidence="2 3" key="1">
    <citation type="submission" date="2018-06" db="EMBL/GenBank/DDBJ databases">
        <authorList>
            <consortium name="Pathogen Informatics"/>
            <person name="Doyle S."/>
        </authorList>
    </citation>
    <scope>NUCLEOTIDE SEQUENCE [LARGE SCALE GENOMIC DNA]</scope>
    <source>
        <strain evidence="2 3">NCTC10767</strain>
    </source>
</reference>
<sequence length="82" mass="9073">MPNAVLSSGVSRYRHRVKAKSDLWQLVPVLPVASKTEEVWPEEFAGEETRTARQNAVRRSVCHSGSGANSPVSELAEDQPER</sequence>
<evidence type="ECO:0000313" key="3">
    <source>
        <dbReference type="Proteomes" id="UP000254647"/>
    </source>
</evidence>
<dbReference type="EMBL" id="UFXW01000004">
    <property type="protein sequence ID" value="STC83084.1"/>
    <property type="molecule type" value="Genomic_DNA"/>
</dbReference>
<gene>
    <name evidence="2" type="ORF">NCTC10767_02916</name>
</gene>